<dbReference type="RefSeq" id="WP_002718064.1">
    <property type="nucleotide sequence ID" value="NZ_UFSI01000001.1"/>
</dbReference>
<dbReference type="InterPro" id="IPR018740">
    <property type="entry name" value="DUF2282_membr"/>
</dbReference>
<proteinExistence type="predicted"/>
<sequence length="115" mass="11783">MKVNHSTSTLVASAFALALGGLAAAPAMAQSSGMMTKEQMMQKQDMTKKSVMSGKMEMCYGVALKGQNDCYAGAGTTCAGTSTANYQGNAFKLEPKGTCTSIKTPNGVGSLTPKA</sequence>
<evidence type="ECO:0000313" key="3">
    <source>
        <dbReference type="Proteomes" id="UP000254343"/>
    </source>
</evidence>
<evidence type="ECO:0000313" key="2">
    <source>
        <dbReference type="EMBL" id="SUU83284.1"/>
    </source>
</evidence>
<reference evidence="2 3" key="1">
    <citation type="submission" date="2018-06" db="EMBL/GenBank/DDBJ databases">
        <authorList>
            <consortium name="Pathogen Informatics"/>
            <person name="Doyle S."/>
        </authorList>
    </citation>
    <scope>NUCLEOTIDE SEQUENCE [LARGE SCALE GENOMIC DNA]</scope>
    <source>
        <strain evidence="2 3">NCTC12722</strain>
    </source>
</reference>
<dbReference type="Pfam" id="PF10048">
    <property type="entry name" value="DUF2282"/>
    <property type="match status" value="1"/>
</dbReference>
<dbReference type="OrthoDB" id="9808309at2"/>
<feature type="signal peptide" evidence="1">
    <location>
        <begin position="1"/>
        <end position="29"/>
    </location>
</feature>
<organism evidence="2 3">
    <name type="scientific">Afipia felis</name>
    <name type="common">Cat scratch disease bacillus</name>
    <dbReference type="NCBI Taxonomy" id="1035"/>
    <lineage>
        <taxon>Bacteria</taxon>
        <taxon>Pseudomonadati</taxon>
        <taxon>Pseudomonadota</taxon>
        <taxon>Alphaproteobacteria</taxon>
        <taxon>Hyphomicrobiales</taxon>
        <taxon>Nitrobacteraceae</taxon>
        <taxon>Afipia</taxon>
    </lineage>
</organism>
<evidence type="ECO:0000256" key="1">
    <source>
        <dbReference type="SAM" id="SignalP"/>
    </source>
</evidence>
<accession>A0A380W2V8</accession>
<gene>
    <name evidence="2" type="ORF">NCTC12722_00447</name>
</gene>
<dbReference type="EMBL" id="UIGB01000001">
    <property type="protein sequence ID" value="SUU83284.1"/>
    <property type="molecule type" value="Genomic_DNA"/>
</dbReference>
<feature type="chain" id="PRO_5016639620" evidence="1">
    <location>
        <begin position="30"/>
        <end position="115"/>
    </location>
</feature>
<dbReference type="Proteomes" id="UP000254343">
    <property type="component" value="Unassembled WGS sequence"/>
</dbReference>
<name>A0A380W2V8_AFIFE</name>
<dbReference type="AlphaFoldDB" id="A0A380W2V8"/>
<protein>
    <submittedName>
        <fullName evidence="2">Predicted integral membrane protein</fullName>
    </submittedName>
</protein>
<keyword evidence="1" id="KW-0732">Signal</keyword>